<comment type="caution">
    <text evidence="2">The sequence shown here is derived from an EMBL/GenBank/DDBJ whole genome shotgun (WGS) entry which is preliminary data.</text>
</comment>
<evidence type="ECO:0000256" key="1">
    <source>
        <dbReference type="SAM" id="Phobius"/>
    </source>
</evidence>
<keyword evidence="1" id="KW-1133">Transmembrane helix</keyword>
<feature type="transmembrane region" description="Helical" evidence="1">
    <location>
        <begin position="30"/>
        <end position="50"/>
    </location>
</feature>
<protein>
    <submittedName>
        <fullName evidence="2">Uncharacterized protein</fullName>
    </submittedName>
</protein>
<dbReference type="AlphaFoldDB" id="A0A2V4BPX7"/>
<keyword evidence="1" id="KW-0472">Membrane</keyword>
<keyword evidence="1" id="KW-0812">Transmembrane</keyword>
<proteinExistence type="predicted"/>
<accession>A0A2V4BPX7</accession>
<dbReference type="Proteomes" id="UP000247903">
    <property type="component" value="Unassembled WGS sequence"/>
</dbReference>
<feature type="transmembrane region" description="Helical" evidence="1">
    <location>
        <begin position="56"/>
        <end position="77"/>
    </location>
</feature>
<evidence type="ECO:0000313" key="3">
    <source>
        <dbReference type="Proteomes" id="UP000247903"/>
    </source>
</evidence>
<evidence type="ECO:0000313" key="2">
    <source>
        <dbReference type="EMBL" id="PXY40013.1"/>
    </source>
</evidence>
<feature type="transmembrane region" description="Helical" evidence="1">
    <location>
        <begin position="98"/>
        <end position="118"/>
    </location>
</feature>
<feature type="transmembrane region" description="Helical" evidence="1">
    <location>
        <begin position="6"/>
        <end position="23"/>
    </location>
</feature>
<gene>
    <name evidence="2" type="ORF">DMB65_14575</name>
</gene>
<sequence>MNFDLLFYIIFQIPLFLIIFKQDQLHKPDFLLKLFVFGLALLIIGAYFFYNKNSSLQKLAYFGSQTTFIFLFLYKIIRDVYYPIFLREPEFSKTPKHKIDIIPTLIIFTGTIILPFIIDSFLVQKLIAKI</sequence>
<keyword evidence="3" id="KW-1185">Reference proteome</keyword>
<name>A0A2V4BPX7_9FLAO</name>
<reference evidence="2 3" key="1">
    <citation type="submission" date="2018-05" db="EMBL/GenBank/DDBJ databases">
        <title>Flavobacterium sp. strain IMCC34759, incomplete genome.</title>
        <authorList>
            <person name="Joung Y."/>
            <person name="Cho J."/>
        </authorList>
    </citation>
    <scope>NUCLEOTIDE SEQUENCE [LARGE SCALE GENOMIC DNA]</scope>
    <source>
        <strain evidence="2 3">IMCC34759</strain>
    </source>
</reference>
<organism evidence="2 3">
    <name type="scientific">Flavobacterium cheongpyeongense</name>
    <dbReference type="NCBI Taxonomy" id="2212651"/>
    <lineage>
        <taxon>Bacteria</taxon>
        <taxon>Pseudomonadati</taxon>
        <taxon>Bacteroidota</taxon>
        <taxon>Flavobacteriia</taxon>
        <taxon>Flavobacteriales</taxon>
        <taxon>Flavobacteriaceae</taxon>
        <taxon>Flavobacterium</taxon>
    </lineage>
</organism>
<dbReference type="EMBL" id="QJHK01000013">
    <property type="protein sequence ID" value="PXY40013.1"/>
    <property type="molecule type" value="Genomic_DNA"/>
</dbReference>